<sequence length="365" mass="40346">MRPQIRRPAAPVAPTGDTTASSSTTSQPIAQPPVSSMPNAMPTPPGYMRGERHVTLFNDAALLISKQVTGSKTALPTPRFKRTTGIPKSFLKTVDPSTAAVMTNNGTSNSQGVMITPDGSHVIATPDIATWEKARSTKSAALTVNDVRNAEPKHVELKCGLSGRLLNNPVILPCCKTSFSDDHVNQYLIENDFRCPKCHSNVGTLDNLKPNPELKQRIVQYINEELQLDKVKRIEASKEGDGEGDNDSSDMTKKESFEIADKKALFHDDIVRLNKLIHDCQFAIMAIVDTLKKNQLDDKIKIKFQSQLVQINQIMNLHQGQVMMMMNGMDPNVFGMPLLPQLKPSTGQKRQSDDDDYNNARPSKR</sequence>
<proteinExistence type="predicted"/>
<dbReference type="Pfam" id="PF04564">
    <property type="entry name" value="U-box"/>
    <property type="match status" value="1"/>
</dbReference>
<name>A0A4V6TM97_9BASI</name>
<dbReference type="CDD" id="cd16620">
    <property type="entry name" value="vRING-HC-C4C4_RBBP6"/>
    <property type="match status" value="1"/>
</dbReference>
<keyword evidence="4" id="KW-1185">Reference proteome</keyword>
<feature type="region of interest" description="Disordered" evidence="1">
    <location>
        <begin position="338"/>
        <end position="365"/>
    </location>
</feature>
<accession>A0A4V6TM97</accession>
<organism evidence="3 4">
    <name type="scientific">Wallemia hederae</name>
    <dbReference type="NCBI Taxonomy" id="1540922"/>
    <lineage>
        <taxon>Eukaryota</taxon>
        <taxon>Fungi</taxon>
        <taxon>Dikarya</taxon>
        <taxon>Basidiomycota</taxon>
        <taxon>Wallemiomycotina</taxon>
        <taxon>Wallemiomycetes</taxon>
        <taxon>Wallemiales</taxon>
        <taxon>Wallemiaceae</taxon>
        <taxon>Wallemia</taxon>
    </lineage>
</organism>
<dbReference type="SUPFAM" id="SSF57850">
    <property type="entry name" value="RING/U-box"/>
    <property type="match status" value="1"/>
</dbReference>
<evidence type="ECO:0000259" key="2">
    <source>
        <dbReference type="Pfam" id="PF04564"/>
    </source>
</evidence>
<dbReference type="InterPro" id="IPR033489">
    <property type="entry name" value="RBBP6"/>
</dbReference>
<dbReference type="GO" id="GO:0061630">
    <property type="term" value="F:ubiquitin protein ligase activity"/>
    <property type="evidence" value="ECO:0007669"/>
    <property type="project" value="InterPro"/>
</dbReference>
<feature type="region of interest" description="Disordered" evidence="1">
    <location>
        <begin position="233"/>
        <end position="253"/>
    </location>
</feature>
<feature type="compositionally biased region" description="Polar residues" evidence="1">
    <location>
        <begin position="27"/>
        <end position="38"/>
    </location>
</feature>
<feature type="region of interest" description="Disordered" evidence="1">
    <location>
        <begin position="1"/>
        <end position="50"/>
    </location>
</feature>
<comment type="caution">
    <text evidence="3">The sequence shown here is derived from an EMBL/GenBank/DDBJ whole genome shotgun (WGS) entry which is preliminary data.</text>
</comment>
<evidence type="ECO:0000313" key="3">
    <source>
        <dbReference type="EMBL" id="TIA85603.1"/>
    </source>
</evidence>
<dbReference type="Proteomes" id="UP000310189">
    <property type="component" value="Unassembled WGS sequence"/>
</dbReference>
<feature type="domain" description="U-box" evidence="2">
    <location>
        <begin position="156"/>
        <end position="224"/>
    </location>
</feature>
<gene>
    <name evidence="3" type="ORF">E3P99_03940</name>
</gene>
<dbReference type="Gene3D" id="3.30.40.10">
    <property type="entry name" value="Zinc/RING finger domain, C3HC4 (zinc finger)"/>
    <property type="match status" value="1"/>
</dbReference>
<dbReference type="PANTHER" id="PTHR15439">
    <property type="entry name" value="RETINOBLASTOMA-BINDING PROTEIN 6"/>
    <property type="match status" value="1"/>
</dbReference>
<dbReference type="GO" id="GO:0006397">
    <property type="term" value="P:mRNA processing"/>
    <property type="evidence" value="ECO:0007669"/>
    <property type="project" value="InterPro"/>
</dbReference>
<dbReference type="OrthoDB" id="106784at2759"/>
<dbReference type="EMBL" id="SPNW01000104">
    <property type="protein sequence ID" value="TIA85603.1"/>
    <property type="molecule type" value="Genomic_DNA"/>
</dbReference>
<dbReference type="PANTHER" id="PTHR15439:SF0">
    <property type="entry name" value="CELL DIVISION CYCLE AND APOPTOSIS REGULATOR PROTEIN 1-RELATED"/>
    <property type="match status" value="1"/>
</dbReference>
<protein>
    <recommendedName>
        <fullName evidence="2">U-box domain-containing protein</fullName>
    </recommendedName>
</protein>
<dbReference type="InterPro" id="IPR013083">
    <property type="entry name" value="Znf_RING/FYVE/PHD"/>
</dbReference>
<dbReference type="InterPro" id="IPR003613">
    <property type="entry name" value="Ubox_domain"/>
</dbReference>
<evidence type="ECO:0000313" key="4">
    <source>
        <dbReference type="Proteomes" id="UP000310189"/>
    </source>
</evidence>
<reference evidence="3 4" key="1">
    <citation type="submission" date="2019-03" db="EMBL/GenBank/DDBJ databases">
        <title>Sequencing 23 genomes of Wallemia ichthyophaga.</title>
        <authorList>
            <person name="Gostincar C."/>
        </authorList>
    </citation>
    <scope>NUCLEOTIDE SEQUENCE [LARGE SCALE GENOMIC DNA]</scope>
    <source>
        <strain evidence="3 4">EXF-5753</strain>
    </source>
</reference>
<dbReference type="GO" id="GO:0006511">
    <property type="term" value="P:ubiquitin-dependent protein catabolic process"/>
    <property type="evidence" value="ECO:0007669"/>
    <property type="project" value="TreeGrafter"/>
</dbReference>
<evidence type="ECO:0000256" key="1">
    <source>
        <dbReference type="SAM" id="MobiDB-lite"/>
    </source>
</evidence>
<dbReference type="GO" id="GO:0016567">
    <property type="term" value="P:protein ubiquitination"/>
    <property type="evidence" value="ECO:0007669"/>
    <property type="project" value="InterPro"/>
</dbReference>
<dbReference type="GO" id="GO:0005634">
    <property type="term" value="C:nucleus"/>
    <property type="evidence" value="ECO:0007669"/>
    <property type="project" value="TreeGrafter"/>
</dbReference>
<dbReference type="AlphaFoldDB" id="A0A4V6TM97"/>